<dbReference type="EMBL" id="ML978128">
    <property type="protein sequence ID" value="KAF2097461.1"/>
    <property type="molecule type" value="Genomic_DNA"/>
</dbReference>
<dbReference type="Proteomes" id="UP000799772">
    <property type="component" value="Unassembled WGS sequence"/>
</dbReference>
<name>A0A9P4I943_9PEZI</name>
<feature type="signal peptide" evidence="1">
    <location>
        <begin position="1"/>
        <end position="17"/>
    </location>
</feature>
<dbReference type="AlphaFoldDB" id="A0A9P4I943"/>
<protein>
    <submittedName>
        <fullName evidence="2">Uncharacterized protein</fullName>
    </submittedName>
</protein>
<keyword evidence="3" id="KW-1185">Reference proteome</keyword>
<feature type="chain" id="PRO_5040188164" evidence="1">
    <location>
        <begin position="18"/>
        <end position="160"/>
    </location>
</feature>
<proteinExistence type="predicted"/>
<accession>A0A9P4I943</accession>
<gene>
    <name evidence="2" type="ORF">NA57DRAFT_58045</name>
</gene>
<comment type="caution">
    <text evidence="2">The sequence shown here is derived from an EMBL/GenBank/DDBJ whole genome shotgun (WGS) entry which is preliminary data.</text>
</comment>
<evidence type="ECO:0000256" key="1">
    <source>
        <dbReference type="SAM" id="SignalP"/>
    </source>
</evidence>
<reference evidence="2" key="1">
    <citation type="journal article" date="2020" name="Stud. Mycol.">
        <title>101 Dothideomycetes genomes: a test case for predicting lifestyles and emergence of pathogens.</title>
        <authorList>
            <person name="Haridas S."/>
            <person name="Albert R."/>
            <person name="Binder M."/>
            <person name="Bloem J."/>
            <person name="Labutti K."/>
            <person name="Salamov A."/>
            <person name="Andreopoulos B."/>
            <person name="Baker S."/>
            <person name="Barry K."/>
            <person name="Bills G."/>
            <person name="Bluhm B."/>
            <person name="Cannon C."/>
            <person name="Castanera R."/>
            <person name="Culley D."/>
            <person name="Daum C."/>
            <person name="Ezra D."/>
            <person name="Gonzalez J."/>
            <person name="Henrissat B."/>
            <person name="Kuo A."/>
            <person name="Liang C."/>
            <person name="Lipzen A."/>
            <person name="Lutzoni F."/>
            <person name="Magnuson J."/>
            <person name="Mondo S."/>
            <person name="Nolan M."/>
            <person name="Ohm R."/>
            <person name="Pangilinan J."/>
            <person name="Park H.-J."/>
            <person name="Ramirez L."/>
            <person name="Alfaro M."/>
            <person name="Sun H."/>
            <person name="Tritt A."/>
            <person name="Yoshinaga Y."/>
            <person name="Zwiers L.-H."/>
            <person name="Turgeon B."/>
            <person name="Goodwin S."/>
            <person name="Spatafora J."/>
            <person name="Crous P."/>
            <person name="Grigoriev I."/>
        </authorList>
    </citation>
    <scope>NUCLEOTIDE SEQUENCE</scope>
    <source>
        <strain evidence="2">CBS 133067</strain>
    </source>
</reference>
<organism evidence="2 3">
    <name type="scientific">Rhizodiscina lignyota</name>
    <dbReference type="NCBI Taxonomy" id="1504668"/>
    <lineage>
        <taxon>Eukaryota</taxon>
        <taxon>Fungi</taxon>
        <taxon>Dikarya</taxon>
        <taxon>Ascomycota</taxon>
        <taxon>Pezizomycotina</taxon>
        <taxon>Dothideomycetes</taxon>
        <taxon>Pleosporomycetidae</taxon>
        <taxon>Aulographales</taxon>
        <taxon>Rhizodiscinaceae</taxon>
        <taxon>Rhizodiscina</taxon>
    </lineage>
</organism>
<sequence length="160" mass="16843">MKLLLLLLASLAPLGLALPEGAAPGVIVVDPLVNQSITPGPSPILAPTSVYARQLDPNNNPPEFTPPGIAQQHIKCPLAYTLWCCINEDNPAPATTPKPGWDVRDYCSPSCPRGVCNEGTCAVGLTSAWCCLYWQIPGTTGSGEDIELYGISTCKRAPGT</sequence>
<evidence type="ECO:0000313" key="3">
    <source>
        <dbReference type="Proteomes" id="UP000799772"/>
    </source>
</evidence>
<keyword evidence="1" id="KW-0732">Signal</keyword>
<evidence type="ECO:0000313" key="2">
    <source>
        <dbReference type="EMBL" id="KAF2097461.1"/>
    </source>
</evidence>